<feature type="region of interest" description="Disordered" evidence="1">
    <location>
        <begin position="57"/>
        <end position="130"/>
    </location>
</feature>
<sequence length="292" mass="32807">MERELGHQLTTYDRCDLWNKLHTNKKGELNGPAQEVAKRITVELLKQLLQVVQGQQSGVADTSHTSGSGVGRASNEPASATRASTLGVELPRVDTTSVPAPSTKDYSPPRPPTIVRASAPPAPSSDTSDKCSLHVIDPNIEGDGLVAFGYVKFEKTNDKGEITVHGEKKKYCDFKHVFVEKVINENASMPCPLKQEGFYQACLAVQHFVFWPKKLIKIPPARLVQKWHKKKIVQYELKPDLFGLDHECRIDKDVLDVCELGWLKDDKPYNNQEINKIRDEWGSFVKSYLLKE</sequence>
<keyword evidence="3" id="KW-1185">Reference proteome</keyword>
<dbReference type="EMBL" id="UZAU01000056">
    <property type="status" value="NOT_ANNOTATED_CDS"/>
    <property type="molecule type" value="Genomic_DNA"/>
</dbReference>
<evidence type="ECO:0000313" key="3">
    <source>
        <dbReference type="Proteomes" id="UP000596661"/>
    </source>
</evidence>
<dbReference type="AlphaFoldDB" id="A0A803NJH0"/>
<reference evidence="2" key="1">
    <citation type="submission" date="2018-11" db="EMBL/GenBank/DDBJ databases">
        <authorList>
            <person name="Grassa J C."/>
        </authorList>
    </citation>
    <scope>NUCLEOTIDE SEQUENCE [LARGE SCALE GENOMIC DNA]</scope>
</reference>
<proteinExistence type="predicted"/>
<name>A0A803NJH0_CANSA</name>
<reference evidence="2" key="2">
    <citation type="submission" date="2021-03" db="UniProtKB">
        <authorList>
            <consortium name="EnsemblPlants"/>
        </authorList>
    </citation>
    <scope>IDENTIFICATION</scope>
</reference>
<dbReference type="Proteomes" id="UP000596661">
    <property type="component" value="Chromosome 1"/>
</dbReference>
<accession>A0A803NJH0</accession>
<dbReference type="Gramene" id="evm.model.01.2036">
    <property type="protein sequence ID" value="cds.evm.model.01.2036"/>
    <property type="gene ID" value="evm.TU.01.2036"/>
</dbReference>
<evidence type="ECO:0000313" key="2">
    <source>
        <dbReference type="EnsemblPlants" id="cds.evm.model.01.2036"/>
    </source>
</evidence>
<organism evidence="2 3">
    <name type="scientific">Cannabis sativa</name>
    <name type="common">Hemp</name>
    <name type="synonym">Marijuana</name>
    <dbReference type="NCBI Taxonomy" id="3483"/>
    <lineage>
        <taxon>Eukaryota</taxon>
        <taxon>Viridiplantae</taxon>
        <taxon>Streptophyta</taxon>
        <taxon>Embryophyta</taxon>
        <taxon>Tracheophyta</taxon>
        <taxon>Spermatophyta</taxon>
        <taxon>Magnoliopsida</taxon>
        <taxon>eudicotyledons</taxon>
        <taxon>Gunneridae</taxon>
        <taxon>Pentapetalae</taxon>
        <taxon>rosids</taxon>
        <taxon>fabids</taxon>
        <taxon>Rosales</taxon>
        <taxon>Cannabaceae</taxon>
        <taxon>Cannabis</taxon>
    </lineage>
</organism>
<evidence type="ECO:0000256" key="1">
    <source>
        <dbReference type="SAM" id="MobiDB-lite"/>
    </source>
</evidence>
<dbReference type="EnsemblPlants" id="evm.model.01.2036">
    <property type="protein sequence ID" value="cds.evm.model.01.2036"/>
    <property type="gene ID" value="evm.TU.01.2036"/>
</dbReference>
<protein>
    <submittedName>
        <fullName evidence="2">Uncharacterized protein</fullName>
    </submittedName>
</protein>